<name>A0A060NKL8_9BURK</name>
<protein>
    <submittedName>
        <fullName evidence="1">HD-GYP domain protein</fullName>
    </submittedName>
</protein>
<sequence>MPLDPHDSTPQELPAALEPVLHDVRLQLDPDPVEAMPALRRRLAALLLEGAQAHDFARRLAFIEAGLRLTLHHRPDDSVLVLVQMLSDRQYGYCATHALLAASSCLLVAPLLPIEEPQRGALLRAALTMNIALAELQDLLATQAQQTTAHQREKITAHPNDSVAMLRALGVSDADWLRWVQDHHEAPDGSGYPSQKTELDLGQQLLRLSDLFVARISPRSTRRGMWPQVVVGNLYLEAEASASPLGACFVKQFGMYPPGTLVRLKTGETALVVRRGAKVNTPLTLAITGPDGMLLSIPVKRDTQLPLYAIKAPVAPEELRIRLDLARLLKRV</sequence>
<proteinExistence type="predicted"/>
<gene>
    <name evidence="1" type="ORF">SRAA_0154</name>
</gene>
<accession>A0A060NKL8</accession>
<keyword evidence="2" id="KW-1185">Reference proteome</keyword>
<evidence type="ECO:0000313" key="1">
    <source>
        <dbReference type="EMBL" id="BAO80008.1"/>
    </source>
</evidence>
<dbReference type="OrthoDB" id="9774747at2"/>
<dbReference type="HOGENOM" id="CLU_000445_92_1_4"/>
<dbReference type="Proteomes" id="UP000067461">
    <property type="component" value="Chromosome"/>
</dbReference>
<dbReference type="RefSeq" id="WP_052467422.1">
    <property type="nucleotide sequence ID" value="NZ_AP014568.1"/>
</dbReference>
<organism evidence="1 2">
    <name type="scientific">Serpentinimonas raichei</name>
    <dbReference type="NCBI Taxonomy" id="1458425"/>
    <lineage>
        <taxon>Bacteria</taxon>
        <taxon>Pseudomonadati</taxon>
        <taxon>Pseudomonadota</taxon>
        <taxon>Betaproteobacteria</taxon>
        <taxon>Burkholderiales</taxon>
        <taxon>Comamonadaceae</taxon>
        <taxon>Serpentinimonas</taxon>
    </lineage>
</organism>
<dbReference type="STRING" id="1458425.SRAA_0154"/>
<dbReference type="AlphaFoldDB" id="A0A060NKL8"/>
<evidence type="ECO:0000313" key="2">
    <source>
        <dbReference type="Proteomes" id="UP000067461"/>
    </source>
</evidence>
<dbReference type="SUPFAM" id="SSF109604">
    <property type="entry name" value="HD-domain/PDEase-like"/>
    <property type="match status" value="1"/>
</dbReference>
<dbReference type="EMBL" id="AP014568">
    <property type="protein sequence ID" value="BAO80008.1"/>
    <property type="molecule type" value="Genomic_DNA"/>
</dbReference>
<dbReference type="KEGG" id="cbaa:SRAA_0154"/>
<dbReference type="Pfam" id="PF13487">
    <property type="entry name" value="HD_5"/>
    <property type="match status" value="1"/>
</dbReference>
<dbReference type="Gene3D" id="1.10.3210.10">
    <property type="entry name" value="Hypothetical protein af1432"/>
    <property type="match status" value="1"/>
</dbReference>
<reference evidence="1 2" key="1">
    <citation type="journal article" date="2014" name="Nat. Commun.">
        <title>Physiological and genomic features of highly alkaliphilic hydrogen-utilizing Betaproteobacteria from a continental serpentinizing site.</title>
        <authorList>
            <person name="Suzuki S."/>
            <person name="Kuenen J.G."/>
            <person name="Schipper K."/>
            <person name="van der Velde S."/>
            <person name="Ishii S."/>
            <person name="Wu A."/>
            <person name="Sorokin D.Y."/>
            <person name="Tenney A."/>
            <person name="Meng X.Y."/>
            <person name="Morrill P.L."/>
            <person name="Kamagata Y."/>
            <person name="Muyzer G."/>
            <person name="Nealson K.H."/>
        </authorList>
    </citation>
    <scope>NUCLEOTIDE SEQUENCE [LARGE SCALE GENOMIC DNA]</scope>
    <source>
        <strain evidence="1 2">A1</strain>
    </source>
</reference>